<protein>
    <recommendedName>
        <fullName evidence="14">sphinganine-1-phosphate aldolase</fullName>
        <ecNumber evidence="14">4.1.2.27</ecNumber>
    </recommendedName>
    <alternativeName>
        <fullName evidence="15">Sphingosine-1-phosphate aldolase</fullName>
    </alternativeName>
</protein>
<evidence type="ECO:0000256" key="14">
    <source>
        <dbReference type="ARBA" id="ARBA00038965"/>
    </source>
</evidence>
<dbReference type="KEGG" id="phet:94289117"/>
<evidence type="ECO:0000256" key="6">
    <source>
        <dbReference type="ARBA" id="ARBA00022824"/>
    </source>
</evidence>
<dbReference type="GeneID" id="94289117"/>
<evidence type="ECO:0000256" key="17">
    <source>
        <dbReference type="RuleBase" id="RU000382"/>
    </source>
</evidence>
<proteinExistence type="inferred from homology"/>
<dbReference type="GO" id="GO:0019752">
    <property type="term" value="P:carboxylic acid metabolic process"/>
    <property type="evidence" value="ECO:0007669"/>
    <property type="project" value="InterPro"/>
</dbReference>
<evidence type="ECO:0000256" key="10">
    <source>
        <dbReference type="ARBA" id="ARBA00023098"/>
    </source>
</evidence>
<evidence type="ECO:0000256" key="4">
    <source>
        <dbReference type="ARBA" id="ARBA00004991"/>
    </source>
</evidence>
<keyword evidence="10" id="KW-0443">Lipid metabolism</keyword>
<name>A0A836IML9_9TRYP</name>
<dbReference type="InterPro" id="IPR015422">
    <property type="entry name" value="PyrdxlP-dep_Trfase_small"/>
</dbReference>
<comment type="similarity">
    <text evidence="13">Belongs to the group II decarboxylase family. Sphingosine-1-phosphate lyase subfamily.</text>
</comment>
<evidence type="ECO:0000256" key="15">
    <source>
        <dbReference type="ARBA" id="ARBA00042568"/>
    </source>
</evidence>
<evidence type="ECO:0000313" key="18">
    <source>
        <dbReference type="EMBL" id="KAG5498730.1"/>
    </source>
</evidence>
<evidence type="ECO:0000256" key="5">
    <source>
        <dbReference type="ARBA" id="ARBA00022692"/>
    </source>
</evidence>
<dbReference type="OrthoDB" id="10254570at2759"/>
<dbReference type="Gene3D" id="3.90.1150.10">
    <property type="entry name" value="Aspartate Aminotransferase, domain 1"/>
    <property type="match status" value="1"/>
</dbReference>
<dbReference type="Gene3D" id="6.10.140.2150">
    <property type="match status" value="1"/>
</dbReference>
<sequence length="537" mass="59147">MATISQYLNERLKGNSPAQVVAITLGCVVALRVTVDCFRDGRLTKRGYQAVWRGIRSLADPIIRKEVKKALRGVKMPSKEGEFKSLVLPEKSTPEAEVLQLITKLHKDLDLAYEEGGLSGAVYHGGKSHTAFMNNVMAIFQWSNPLHSDIFGATRKMEAEIVSMVLQMYNGHLLPDAGGAVTSGGTESIMMALKTYRDWGRKTRGFERPSVVAPITIHPAFDKGAEYFGINLIKVPIVEATGRVDPKEMQKYIRYDTIAIAASAPNFPHGVVDPIEEIAEIAYQHGIGMHVDCCLGGFIMPFLEKTGRAAPVVDFRNRGVTSISCDTHKYGYAPKGTSTVLYRSKELRSFQFCCVAEWPGGMYCSPAVSGSKPGNVIAGTWAAMVRMGMEGYVECCDKIVSTREKMTAELRKLPFLRIIGDPTACAFAFTSESIDIFLLGDGLKSRGWMLNNLQFPSGLQFSVTLLHTPPAVVERFLKDVKEVGCALFAERERLIAEGKTPPTGKSSGTLYGTAQRIPDRSIVKDVLREFLNKYYEA</sequence>
<comment type="pathway">
    <text evidence="4">Sphingolipid metabolism.</text>
</comment>
<keyword evidence="12 17" id="KW-0456">Lyase</keyword>
<dbReference type="PANTHER" id="PTHR42735:SF6">
    <property type="entry name" value="SPHINGOSINE-1-PHOSPHATE LYASE 1"/>
    <property type="match status" value="1"/>
</dbReference>
<gene>
    <name evidence="18" type="ORF">JKF63_03018</name>
</gene>
<dbReference type="EMBL" id="JAFJZO010000030">
    <property type="protein sequence ID" value="KAG5498730.1"/>
    <property type="molecule type" value="Genomic_DNA"/>
</dbReference>
<dbReference type="PANTHER" id="PTHR42735">
    <property type="match status" value="1"/>
</dbReference>
<dbReference type="AlphaFoldDB" id="A0A836IML9"/>
<keyword evidence="19" id="KW-1185">Reference proteome</keyword>
<evidence type="ECO:0000256" key="9">
    <source>
        <dbReference type="ARBA" id="ARBA00022989"/>
    </source>
</evidence>
<dbReference type="RefSeq" id="XP_067755484.1">
    <property type="nucleotide sequence ID" value="XM_067899040.1"/>
</dbReference>
<evidence type="ECO:0000313" key="19">
    <source>
        <dbReference type="Proteomes" id="UP000674318"/>
    </source>
</evidence>
<dbReference type="GO" id="GO:0008117">
    <property type="term" value="F:sphinganine-1-phosphate aldolase activity"/>
    <property type="evidence" value="ECO:0007669"/>
    <property type="project" value="UniProtKB-EC"/>
</dbReference>
<dbReference type="GO" id="GO:0030170">
    <property type="term" value="F:pyridoxal phosphate binding"/>
    <property type="evidence" value="ECO:0007669"/>
    <property type="project" value="InterPro"/>
</dbReference>
<evidence type="ECO:0000256" key="12">
    <source>
        <dbReference type="ARBA" id="ARBA00023239"/>
    </source>
</evidence>
<evidence type="ECO:0000256" key="3">
    <source>
        <dbReference type="ARBA" id="ARBA00004760"/>
    </source>
</evidence>
<evidence type="ECO:0000256" key="7">
    <source>
        <dbReference type="ARBA" id="ARBA00022898"/>
    </source>
</evidence>
<reference evidence="18 19" key="1">
    <citation type="submission" date="2021-02" db="EMBL/GenBank/DDBJ databases">
        <title>Porcisia hertigi Genome sequencing and assembly.</title>
        <authorList>
            <person name="Almutairi H."/>
            <person name="Gatherer D."/>
        </authorList>
    </citation>
    <scope>NUCLEOTIDE SEQUENCE [LARGE SCALE GENOMIC DNA]</scope>
    <source>
        <strain evidence="18 19">C119</strain>
    </source>
</reference>
<comment type="pathway">
    <text evidence="3">Lipid metabolism; sphingolipid metabolism.</text>
</comment>
<evidence type="ECO:0000256" key="16">
    <source>
        <dbReference type="PIRSR" id="PIRSR602129-50"/>
    </source>
</evidence>
<comment type="caution">
    <text evidence="18">The sequence shown here is derived from an EMBL/GenBank/DDBJ whole genome shotgun (WGS) entry which is preliminary data.</text>
</comment>
<dbReference type="FunFam" id="3.40.640.10:FF:000020">
    <property type="entry name" value="sphingosine-1-phosphate lyase 1"/>
    <property type="match status" value="1"/>
</dbReference>
<comment type="subcellular location">
    <subcellularLocation>
        <location evidence="2">Endoplasmic reticulum membrane</location>
        <topology evidence="2">Single-pass membrane protein</topology>
    </subcellularLocation>
</comment>
<feature type="modified residue" description="N6-(pyridoxal phosphate)lysine" evidence="16">
    <location>
        <position position="329"/>
    </location>
</feature>
<keyword evidence="8" id="KW-0746">Sphingolipid metabolism</keyword>
<evidence type="ECO:0000256" key="2">
    <source>
        <dbReference type="ARBA" id="ARBA00004389"/>
    </source>
</evidence>
<dbReference type="SUPFAM" id="SSF53383">
    <property type="entry name" value="PLP-dependent transferases"/>
    <property type="match status" value="1"/>
</dbReference>
<dbReference type="InterPro" id="IPR050477">
    <property type="entry name" value="GrpII_AminoAcid_Decarb"/>
</dbReference>
<evidence type="ECO:0000256" key="1">
    <source>
        <dbReference type="ARBA" id="ARBA00001933"/>
    </source>
</evidence>
<dbReference type="GO" id="GO:0005789">
    <property type="term" value="C:endoplasmic reticulum membrane"/>
    <property type="evidence" value="ECO:0007669"/>
    <property type="project" value="UniProtKB-SubCell"/>
</dbReference>
<comment type="cofactor">
    <cofactor evidence="1 16 17">
        <name>pyridoxal 5'-phosphate</name>
        <dbReference type="ChEBI" id="CHEBI:597326"/>
    </cofactor>
</comment>
<evidence type="ECO:0000256" key="13">
    <source>
        <dbReference type="ARBA" id="ARBA00038302"/>
    </source>
</evidence>
<dbReference type="GO" id="GO:0030149">
    <property type="term" value="P:sphingolipid catabolic process"/>
    <property type="evidence" value="ECO:0007669"/>
    <property type="project" value="TreeGrafter"/>
</dbReference>
<organism evidence="18 19">
    <name type="scientific">Porcisia hertigi</name>
    <dbReference type="NCBI Taxonomy" id="2761500"/>
    <lineage>
        <taxon>Eukaryota</taxon>
        <taxon>Discoba</taxon>
        <taxon>Euglenozoa</taxon>
        <taxon>Kinetoplastea</taxon>
        <taxon>Metakinetoplastina</taxon>
        <taxon>Trypanosomatida</taxon>
        <taxon>Trypanosomatidae</taxon>
        <taxon>Leishmaniinae</taxon>
        <taxon>Porcisia</taxon>
    </lineage>
</organism>
<keyword evidence="9" id="KW-1133">Transmembrane helix</keyword>
<dbReference type="Proteomes" id="UP000674318">
    <property type="component" value="Unassembled WGS sequence"/>
</dbReference>
<dbReference type="InterPro" id="IPR015421">
    <property type="entry name" value="PyrdxlP-dep_Trfase_major"/>
</dbReference>
<dbReference type="InterPro" id="IPR015424">
    <property type="entry name" value="PyrdxlP-dep_Trfase"/>
</dbReference>
<keyword evidence="5" id="KW-0812">Transmembrane</keyword>
<dbReference type="Gene3D" id="3.40.640.10">
    <property type="entry name" value="Type I PLP-dependent aspartate aminotransferase-like (Major domain)"/>
    <property type="match status" value="1"/>
</dbReference>
<accession>A0A836IML9</accession>
<evidence type="ECO:0000256" key="11">
    <source>
        <dbReference type="ARBA" id="ARBA00023136"/>
    </source>
</evidence>
<keyword evidence="7 16" id="KW-0663">Pyridoxal phosphate</keyword>
<dbReference type="Pfam" id="PF00282">
    <property type="entry name" value="Pyridoxal_deC"/>
    <property type="match status" value="1"/>
</dbReference>
<keyword evidence="6" id="KW-0256">Endoplasmic reticulum</keyword>
<evidence type="ECO:0000256" key="8">
    <source>
        <dbReference type="ARBA" id="ARBA00022919"/>
    </source>
</evidence>
<keyword evidence="11" id="KW-0472">Membrane</keyword>
<dbReference type="EC" id="4.1.2.27" evidence="14"/>
<dbReference type="InterPro" id="IPR002129">
    <property type="entry name" value="PyrdxlP-dep_de-COase"/>
</dbReference>